<dbReference type="Proteomes" id="UP000386466">
    <property type="component" value="Unassembled WGS sequence"/>
</dbReference>
<feature type="non-terminal residue" evidence="1">
    <location>
        <position position="64"/>
    </location>
</feature>
<evidence type="ECO:0000313" key="2">
    <source>
        <dbReference type="Proteomes" id="UP000386466"/>
    </source>
</evidence>
<dbReference type="AlphaFoldDB" id="A0A485PAM6"/>
<gene>
    <name evidence="1" type="ORF">LYPA_23C011666</name>
</gene>
<organism evidence="1 2">
    <name type="scientific">Lynx pardinus</name>
    <name type="common">Iberian lynx</name>
    <name type="synonym">Felis pardina</name>
    <dbReference type="NCBI Taxonomy" id="191816"/>
    <lineage>
        <taxon>Eukaryota</taxon>
        <taxon>Metazoa</taxon>
        <taxon>Chordata</taxon>
        <taxon>Craniata</taxon>
        <taxon>Vertebrata</taxon>
        <taxon>Euteleostomi</taxon>
        <taxon>Mammalia</taxon>
        <taxon>Eutheria</taxon>
        <taxon>Laurasiatheria</taxon>
        <taxon>Carnivora</taxon>
        <taxon>Feliformia</taxon>
        <taxon>Felidae</taxon>
        <taxon>Felinae</taxon>
        <taxon>Lynx</taxon>
    </lineage>
</organism>
<keyword evidence="2" id="KW-1185">Reference proteome</keyword>
<sequence length="64" mass="7199">MRRRTTQGTNWVYRLHSVNEPTGLAATATQTNTTQPMIKQSCRRREAEVNPFALNTIPTLAGIK</sequence>
<accession>A0A485PAM6</accession>
<reference evidence="1 2" key="1">
    <citation type="submission" date="2019-01" db="EMBL/GenBank/DDBJ databases">
        <authorList>
            <person name="Alioto T."/>
            <person name="Alioto T."/>
        </authorList>
    </citation>
    <scope>NUCLEOTIDE SEQUENCE [LARGE SCALE GENOMIC DNA]</scope>
</reference>
<protein>
    <submittedName>
        <fullName evidence="1">Uncharacterized protein</fullName>
    </submittedName>
</protein>
<name>A0A485PAM6_LYNPA</name>
<evidence type="ECO:0000313" key="1">
    <source>
        <dbReference type="EMBL" id="VFV43205.1"/>
    </source>
</evidence>
<proteinExistence type="predicted"/>
<dbReference type="EMBL" id="CAAGRJ010033407">
    <property type="protein sequence ID" value="VFV43205.1"/>
    <property type="molecule type" value="Genomic_DNA"/>
</dbReference>